<protein>
    <submittedName>
        <fullName evidence="3">Glutathione transferase GstA</fullName>
        <ecNumber evidence="3">2.5.1.18</ecNumber>
    </submittedName>
</protein>
<dbReference type="PANTHER" id="PTHR44051">
    <property type="entry name" value="GLUTATHIONE S-TRANSFERASE-RELATED"/>
    <property type="match status" value="1"/>
</dbReference>
<dbReference type="PANTHER" id="PTHR44051:SF8">
    <property type="entry name" value="GLUTATHIONE S-TRANSFERASE GSTA"/>
    <property type="match status" value="1"/>
</dbReference>
<gene>
    <name evidence="3" type="primary">gstA</name>
    <name evidence="3" type="ORF">Q3V30_09435</name>
</gene>
<evidence type="ECO:0000259" key="1">
    <source>
        <dbReference type="PROSITE" id="PS50404"/>
    </source>
</evidence>
<dbReference type="PROSITE" id="PS50404">
    <property type="entry name" value="GST_NTER"/>
    <property type="match status" value="1"/>
</dbReference>
<name>A0AA50HS40_9GAMM</name>
<dbReference type="EC" id="2.5.1.18" evidence="3"/>
<dbReference type="NCBIfam" id="NF007831">
    <property type="entry name" value="PRK10542.1"/>
    <property type="match status" value="1"/>
</dbReference>
<evidence type="ECO:0000313" key="4">
    <source>
        <dbReference type="Proteomes" id="UP001228139"/>
    </source>
</evidence>
<evidence type="ECO:0000259" key="2">
    <source>
        <dbReference type="PROSITE" id="PS50405"/>
    </source>
</evidence>
<keyword evidence="3" id="KW-0808">Transferase</keyword>
<sequence>MKLYFQSGACSLSPHIVLHESGLDFTVVSVDLKSKKTEQNDDFFAINPQGKVPALELDDGTILTETVAIVQYIADQKPDRQLLAPTGCLMRYQTLEWLNFIATALHENFYALYRSGVPEEYRTLVREQLQSKFRRINGVLEGKQWLMGQHFTVADAYLFTVTRWATAVKLDLTGLDTLTTWFERVAGRPAVAAALQAEGLTS</sequence>
<proteinExistence type="predicted"/>
<dbReference type="SUPFAM" id="SSF47616">
    <property type="entry name" value="GST C-terminal domain-like"/>
    <property type="match status" value="1"/>
</dbReference>
<accession>A0AA50HS40</accession>
<dbReference type="Gene3D" id="1.20.1050.10">
    <property type="match status" value="1"/>
</dbReference>
<dbReference type="InterPro" id="IPR010987">
    <property type="entry name" value="Glutathione-S-Trfase_C-like"/>
</dbReference>
<dbReference type="SFLD" id="SFLDG00358">
    <property type="entry name" value="Main_(cytGST)"/>
    <property type="match status" value="1"/>
</dbReference>
<dbReference type="SUPFAM" id="SSF52833">
    <property type="entry name" value="Thioredoxin-like"/>
    <property type="match status" value="1"/>
</dbReference>
<feature type="domain" description="GST C-terminal" evidence="2">
    <location>
        <begin position="87"/>
        <end position="202"/>
    </location>
</feature>
<dbReference type="InterPro" id="IPR040079">
    <property type="entry name" value="Glutathione_S-Trfase"/>
</dbReference>
<dbReference type="InterPro" id="IPR004045">
    <property type="entry name" value="Glutathione_S-Trfase_N"/>
</dbReference>
<dbReference type="InterPro" id="IPR036282">
    <property type="entry name" value="Glutathione-S-Trfase_C_sf"/>
</dbReference>
<reference evidence="3 4" key="1">
    <citation type="submission" date="2023-07" db="EMBL/GenBank/DDBJ databases">
        <title>Pathogenic bacteria of pear tree diseases.</title>
        <authorList>
            <person name="Zhang Z."/>
            <person name="He L."/>
            <person name="Huang R."/>
        </authorList>
    </citation>
    <scope>NUCLEOTIDE SEQUENCE [LARGE SCALE GENOMIC DNA]</scope>
    <source>
        <strain evidence="3 4">DE2</strain>
    </source>
</reference>
<dbReference type="Gene3D" id="3.40.30.10">
    <property type="entry name" value="Glutaredoxin"/>
    <property type="match status" value="1"/>
</dbReference>
<dbReference type="Proteomes" id="UP001228139">
    <property type="component" value="Chromosome"/>
</dbReference>
<dbReference type="EMBL" id="CP132353">
    <property type="protein sequence ID" value="WLS80675.1"/>
    <property type="molecule type" value="Genomic_DNA"/>
</dbReference>
<dbReference type="AlphaFoldDB" id="A0AA50HS40"/>
<organism evidence="3 4">
    <name type="scientific">Erwinia pyri</name>
    <dbReference type="NCBI Taxonomy" id="3062598"/>
    <lineage>
        <taxon>Bacteria</taxon>
        <taxon>Pseudomonadati</taxon>
        <taxon>Pseudomonadota</taxon>
        <taxon>Gammaproteobacteria</taxon>
        <taxon>Enterobacterales</taxon>
        <taxon>Erwiniaceae</taxon>
        <taxon>Erwinia</taxon>
    </lineage>
</organism>
<dbReference type="RefSeq" id="WP_306212693.1">
    <property type="nucleotide sequence ID" value="NZ_CP132353.1"/>
</dbReference>
<dbReference type="Pfam" id="PF00043">
    <property type="entry name" value="GST_C"/>
    <property type="match status" value="1"/>
</dbReference>
<feature type="domain" description="GST N-terminal" evidence="1">
    <location>
        <begin position="1"/>
        <end position="81"/>
    </location>
</feature>
<dbReference type="SFLD" id="SFLDG01150">
    <property type="entry name" value="Main.1:_Beta-like"/>
    <property type="match status" value="1"/>
</dbReference>
<dbReference type="SFLD" id="SFLDS00019">
    <property type="entry name" value="Glutathione_Transferase_(cytos"/>
    <property type="match status" value="1"/>
</dbReference>
<dbReference type="GO" id="GO:0004364">
    <property type="term" value="F:glutathione transferase activity"/>
    <property type="evidence" value="ECO:0007669"/>
    <property type="project" value="UniProtKB-EC"/>
</dbReference>
<dbReference type="KEGG" id="epi:Q3V30_09435"/>
<evidence type="ECO:0000313" key="3">
    <source>
        <dbReference type="EMBL" id="WLS80675.1"/>
    </source>
</evidence>
<dbReference type="CDD" id="cd03057">
    <property type="entry name" value="GST_N_Beta"/>
    <property type="match status" value="1"/>
</dbReference>
<dbReference type="InterPro" id="IPR036249">
    <property type="entry name" value="Thioredoxin-like_sf"/>
</dbReference>
<dbReference type="InterPro" id="IPR004046">
    <property type="entry name" value="GST_C"/>
</dbReference>
<dbReference type="PROSITE" id="PS50405">
    <property type="entry name" value="GST_CTER"/>
    <property type="match status" value="1"/>
</dbReference>
<keyword evidence="4" id="KW-1185">Reference proteome</keyword>
<dbReference type="CDD" id="cd03188">
    <property type="entry name" value="GST_C_Beta"/>
    <property type="match status" value="1"/>
</dbReference>
<dbReference type="Pfam" id="PF13409">
    <property type="entry name" value="GST_N_2"/>
    <property type="match status" value="1"/>
</dbReference>